<dbReference type="AlphaFoldDB" id="G9MYF1"/>
<evidence type="ECO:0000259" key="2">
    <source>
        <dbReference type="PROSITE" id="PS50181"/>
    </source>
</evidence>
<comment type="caution">
    <text evidence="3">The sequence shown here is derived from an EMBL/GenBank/DDBJ whole genome shotgun (WGS) entry which is preliminary data.</text>
</comment>
<dbReference type="eggNOG" id="ENOG502SJQV">
    <property type="taxonomic scope" value="Eukaryota"/>
</dbReference>
<feature type="domain" description="F-box" evidence="2">
    <location>
        <begin position="1"/>
        <end position="47"/>
    </location>
</feature>
<name>G9MYF1_HYPVG</name>
<dbReference type="OrthoDB" id="5422579at2759"/>
<dbReference type="VEuPathDB" id="FungiDB:TRIVIDRAFT_48943"/>
<dbReference type="Pfam" id="PF00646">
    <property type="entry name" value="F-box"/>
    <property type="match status" value="1"/>
</dbReference>
<dbReference type="PROSITE" id="PS50181">
    <property type="entry name" value="FBOX"/>
    <property type="match status" value="1"/>
</dbReference>
<dbReference type="SUPFAM" id="SSF81383">
    <property type="entry name" value="F-box domain"/>
    <property type="match status" value="1"/>
</dbReference>
<evidence type="ECO:0000313" key="4">
    <source>
        <dbReference type="Proteomes" id="UP000007115"/>
    </source>
</evidence>
<dbReference type="STRING" id="413071.G9MYF1"/>
<dbReference type="InterPro" id="IPR036047">
    <property type="entry name" value="F-box-like_dom_sf"/>
</dbReference>
<proteinExistence type="predicted"/>
<dbReference type="OMA" id="VTEVIWD"/>
<dbReference type="Proteomes" id="UP000007115">
    <property type="component" value="Unassembled WGS sequence"/>
</dbReference>
<evidence type="ECO:0000313" key="3">
    <source>
        <dbReference type="EMBL" id="EHK20573.1"/>
    </source>
</evidence>
<dbReference type="RefSeq" id="XP_013954768.1">
    <property type="nucleotide sequence ID" value="XM_014099293.1"/>
</dbReference>
<organism evidence="3 4">
    <name type="scientific">Hypocrea virens (strain Gv29-8 / FGSC 10586)</name>
    <name type="common">Gliocladium virens</name>
    <name type="synonym">Trichoderma virens</name>
    <dbReference type="NCBI Taxonomy" id="413071"/>
    <lineage>
        <taxon>Eukaryota</taxon>
        <taxon>Fungi</taxon>
        <taxon>Dikarya</taxon>
        <taxon>Ascomycota</taxon>
        <taxon>Pezizomycotina</taxon>
        <taxon>Sordariomycetes</taxon>
        <taxon>Hypocreomycetidae</taxon>
        <taxon>Hypocreales</taxon>
        <taxon>Hypocreaceae</taxon>
        <taxon>Trichoderma</taxon>
    </lineage>
</organism>
<dbReference type="InterPro" id="IPR001810">
    <property type="entry name" value="F-box_dom"/>
</dbReference>
<keyword evidence="4" id="KW-1185">Reference proteome</keyword>
<dbReference type="EMBL" id="ABDF02000079">
    <property type="protein sequence ID" value="EHK20573.1"/>
    <property type="molecule type" value="Genomic_DNA"/>
</dbReference>
<dbReference type="GeneID" id="25794826"/>
<dbReference type="HOGENOM" id="CLU_021598_2_0_1"/>
<dbReference type="InParanoid" id="G9MYF1"/>
<gene>
    <name evidence="3" type="ORF">TRIVIDRAFT_48943</name>
</gene>
<reference evidence="3 4" key="1">
    <citation type="journal article" date="2011" name="Genome Biol.">
        <title>Comparative genome sequence analysis underscores mycoparasitism as the ancestral life style of Trichoderma.</title>
        <authorList>
            <person name="Kubicek C.P."/>
            <person name="Herrera-Estrella A."/>
            <person name="Seidl-Seiboth V."/>
            <person name="Martinez D.A."/>
            <person name="Druzhinina I.S."/>
            <person name="Thon M."/>
            <person name="Zeilinger S."/>
            <person name="Casas-Flores S."/>
            <person name="Horwitz B.A."/>
            <person name="Mukherjee P.K."/>
            <person name="Mukherjee M."/>
            <person name="Kredics L."/>
            <person name="Alcaraz L.D."/>
            <person name="Aerts A."/>
            <person name="Antal Z."/>
            <person name="Atanasova L."/>
            <person name="Cervantes-Badillo M.G."/>
            <person name="Challacombe J."/>
            <person name="Chertkov O."/>
            <person name="McCluskey K."/>
            <person name="Coulpier F."/>
            <person name="Deshpande N."/>
            <person name="von Doehren H."/>
            <person name="Ebbole D.J."/>
            <person name="Esquivel-Naranjo E.U."/>
            <person name="Fekete E."/>
            <person name="Flipphi M."/>
            <person name="Glaser F."/>
            <person name="Gomez-Rodriguez E.Y."/>
            <person name="Gruber S."/>
            <person name="Han C."/>
            <person name="Henrissat B."/>
            <person name="Hermosa R."/>
            <person name="Hernandez-Onate M."/>
            <person name="Karaffa L."/>
            <person name="Kosti I."/>
            <person name="Le Crom S."/>
            <person name="Lindquist E."/>
            <person name="Lucas S."/>
            <person name="Luebeck M."/>
            <person name="Luebeck P.S."/>
            <person name="Margeot A."/>
            <person name="Metz B."/>
            <person name="Misra M."/>
            <person name="Nevalainen H."/>
            <person name="Omann M."/>
            <person name="Packer N."/>
            <person name="Perrone G."/>
            <person name="Uresti-Rivera E.E."/>
            <person name="Salamov A."/>
            <person name="Schmoll M."/>
            <person name="Seiboth B."/>
            <person name="Shapiro H."/>
            <person name="Sukno S."/>
            <person name="Tamayo-Ramos J.A."/>
            <person name="Tisch D."/>
            <person name="Wiest A."/>
            <person name="Wilkinson H.H."/>
            <person name="Zhang M."/>
            <person name="Coutinho P.M."/>
            <person name="Kenerley C.M."/>
            <person name="Monte E."/>
            <person name="Baker S.E."/>
            <person name="Grigoriev I.V."/>
        </authorList>
    </citation>
    <scope>NUCLEOTIDE SEQUENCE [LARGE SCALE GENOMIC DNA]</scope>
    <source>
        <strain evidence="4">Gv29-8 / FGSC 10586</strain>
    </source>
</reference>
<protein>
    <recommendedName>
        <fullName evidence="2">F-box domain-containing protein</fullName>
    </recommendedName>
</protein>
<sequence>MSPPSLPKELWDEIATHLPGRDVKNLRLVCKSLSNIPLPLDRVFISANLKDIEVFRCVADHDVYRHGVREIIWDEARFQQDDPMDESNGLERTERGHIDDNPPDDFINECQKEHLVTTYESWWFYREYLRQQREVLAHDSDIKAFEYGLQRFTALQRITLTPAAHGLTFTPLYRTPMIRTLPYGLNYKLPRGWPSTEDCGTLEASQWNTEADKAPWRGFREVIRNLAEKKGPYVTELVLDVHQLLTGLTCRFFDKPCKEFDHLIAVLRRPGFRRLDLSLMVGAQSYYGWESFRNGRMRHALAEASSDLEHIHLRTDILKNEDGRGQPGSGGHAEHFVPLRSIFPIECWPNLKHFGLSKFFVQQDDIIAFLSVLPKTIRVIELSFLYFLDGGGNYRDLLDEMRSTLGWQSRDIAERPKIIIGIEPSCSVIGRAIWLEEDLELFMYHGGPNPFKAKLSPNVLLQGHGGTERDEFQPDHERPWVDHAALVQLGIQKESQW</sequence>
<evidence type="ECO:0000256" key="1">
    <source>
        <dbReference type="SAM" id="MobiDB-lite"/>
    </source>
</evidence>
<feature type="region of interest" description="Disordered" evidence="1">
    <location>
        <begin position="82"/>
        <end position="102"/>
    </location>
</feature>
<dbReference type="CDD" id="cd09917">
    <property type="entry name" value="F-box_SF"/>
    <property type="match status" value="1"/>
</dbReference>
<feature type="compositionally biased region" description="Basic and acidic residues" evidence="1">
    <location>
        <begin position="89"/>
        <end position="100"/>
    </location>
</feature>
<accession>G9MYF1</accession>